<dbReference type="RefSeq" id="WP_345393656.1">
    <property type="nucleotide sequence ID" value="NZ_BAABHG010000006.1"/>
</dbReference>
<keyword evidence="2" id="KW-1133">Transmembrane helix</keyword>
<evidence type="ECO:0000256" key="2">
    <source>
        <dbReference type="SAM" id="Phobius"/>
    </source>
</evidence>
<dbReference type="EMBL" id="JBHUKU010000009">
    <property type="protein sequence ID" value="MFD2460541.1"/>
    <property type="molecule type" value="Genomic_DNA"/>
</dbReference>
<dbReference type="Proteomes" id="UP001597419">
    <property type="component" value="Unassembled WGS sequence"/>
</dbReference>
<sequence length="154" mass="17091">MVNTGHVLDATTFLAAADGGADPNLVFVLEHGPHLVGGSLAIAVALLLIRRMQPYDFTPIVQALASILSAIAVIIRLPNDYVRAGMQERRDSRTLLRLTRALMRADKKLELTKARKEAESIYYSRRREEFMLPILEQPPPDSDDDSQPPLKTVS</sequence>
<proteinExistence type="predicted"/>
<evidence type="ECO:0000313" key="3">
    <source>
        <dbReference type="EMBL" id="MFD2460541.1"/>
    </source>
</evidence>
<protein>
    <submittedName>
        <fullName evidence="3">Uncharacterized protein</fullName>
    </submittedName>
</protein>
<keyword evidence="4" id="KW-1185">Reference proteome</keyword>
<gene>
    <name evidence="3" type="ORF">ACFSYJ_18175</name>
</gene>
<accession>A0ABW5GI72</accession>
<keyword evidence="2" id="KW-0812">Transmembrane</keyword>
<evidence type="ECO:0000313" key="4">
    <source>
        <dbReference type="Proteomes" id="UP001597419"/>
    </source>
</evidence>
<evidence type="ECO:0000256" key="1">
    <source>
        <dbReference type="SAM" id="MobiDB-lite"/>
    </source>
</evidence>
<feature type="transmembrane region" description="Helical" evidence="2">
    <location>
        <begin position="32"/>
        <end position="49"/>
    </location>
</feature>
<organism evidence="3 4">
    <name type="scientific">Amycolatopsis samaneae</name>
    <dbReference type="NCBI Taxonomy" id="664691"/>
    <lineage>
        <taxon>Bacteria</taxon>
        <taxon>Bacillati</taxon>
        <taxon>Actinomycetota</taxon>
        <taxon>Actinomycetes</taxon>
        <taxon>Pseudonocardiales</taxon>
        <taxon>Pseudonocardiaceae</taxon>
        <taxon>Amycolatopsis</taxon>
    </lineage>
</organism>
<comment type="caution">
    <text evidence="3">The sequence shown here is derived from an EMBL/GenBank/DDBJ whole genome shotgun (WGS) entry which is preliminary data.</text>
</comment>
<feature type="region of interest" description="Disordered" evidence="1">
    <location>
        <begin position="132"/>
        <end position="154"/>
    </location>
</feature>
<name>A0ABW5GI72_9PSEU</name>
<reference evidence="4" key="1">
    <citation type="journal article" date="2019" name="Int. J. Syst. Evol. Microbiol.">
        <title>The Global Catalogue of Microorganisms (GCM) 10K type strain sequencing project: providing services to taxonomists for standard genome sequencing and annotation.</title>
        <authorList>
            <consortium name="The Broad Institute Genomics Platform"/>
            <consortium name="The Broad Institute Genome Sequencing Center for Infectious Disease"/>
            <person name="Wu L."/>
            <person name="Ma J."/>
        </authorList>
    </citation>
    <scope>NUCLEOTIDE SEQUENCE [LARGE SCALE GENOMIC DNA]</scope>
    <source>
        <strain evidence="4">CGMCC 4.7643</strain>
    </source>
</reference>
<keyword evidence="2" id="KW-0472">Membrane</keyword>